<proteinExistence type="predicted"/>
<sequence>MVHECLPPALLPDRKGYCVPLVAQARVLLALGWQSCLLRPPAQLQRAPPALPNALHGQCCIAVPVQPGCGAGVGVGLAALPLLLPLVGWVSSASWSASVRLLRLAGGGVTGPGSQAAGCVASWLLHGACGGLLGATTGHRIRPRTGWPRSWLQAGRTRRGSTCPAGGFQPAGLRSGWAGCCPARPALSQAGRGATLPCPPQLPVTLDQQGAGGEGAGCCEGDENESCCFASAPAAGMS</sequence>
<evidence type="ECO:0000313" key="1">
    <source>
        <dbReference type="EMBL" id="GFH20017.1"/>
    </source>
</evidence>
<dbReference type="EMBL" id="BLLF01001559">
    <property type="protein sequence ID" value="GFH20017.1"/>
    <property type="molecule type" value="Genomic_DNA"/>
</dbReference>
<dbReference type="Proteomes" id="UP000485058">
    <property type="component" value="Unassembled WGS sequence"/>
</dbReference>
<organism evidence="1 2">
    <name type="scientific">Haematococcus lacustris</name>
    <name type="common">Green alga</name>
    <name type="synonym">Haematococcus pluvialis</name>
    <dbReference type="NCBI Taxonomy" id="44745"/>
    <lineage>
        <taxon>Eukaryota</taxon>
        <taxon>Viridiplantae</taxon>
        <taxon>Chlorophyta</taxon>
        <taxon>core chlorophytes</taxon>
        <taxon>Chlorophyceae</taxon>
        <taxon>CS clade</taxon>
        <taxon>Chlamydomonadales</taxon>
        <taxon>Haematococcaceae</taxon>
        <taxon>Haematococcus</taxon>
    </lineage>
</organism>
<reference evidence="1 2" key="1">
    <citation type="submission" date="2020-02" db="EMBL/GenBank/DDBJ databases">
        <title>Draft genome sequence of Haematococcus lacustris strain NIES-144.</title>
        <authorList>
            <person name="Morimoto D."/>
            <person name="Nakagawa S."/>
            <person name="Yoshida T."/>
            <person name="Sawayama S."/>
        </authorList>
    </citation>
    <scope>NUCLEOTIDE SEQUENCE [LARGE SCALE GENOMIC DNA]</scope>
    <source>
        <strain evidence="1 2">NIES-144</strain>
    </source>
</reference>
<protein>
    <submittedName>
        <fullName evidence="1">Uncharacterized protein</fullName>
    </submittedName>
</protein>
<gene>
    <name evidence="1" type="ORF">HaLaN_17066</name>
</gene>
<keyword evidence="2" id="KW-1185">Reference proteome</keyword>
<dbReference type="AlphaFoldDB" id="A0A699ZBG2"/>
<name>A0A699ZBG2_HAELA</name>
<evidence type="ECO:0000313" key="2">
    <source>
        <dbReference type="Proteomes" id="UP000485058"/>
    </source>
</evidence>
<comment type="caution">
    <text evidence="1">The sequence shown here is derived from an EMBL/GenBank/DDBJ whole genome shotgun (WGS) entry which is preliminary data.</text>
</comment>
<accession>A0A699ZBG2</accession>